<reference evidence="1 2" key="1">
    <citation type="submission" date="2017-01" db="EMBL/GenBank/DDBJ databases">
        <authorList>
            <person name="Erauso G."/>
        </authorList>
    </citation>
    <scope>NUCLEOTIDE SEQUENCE [LARGE SCALE GENOMIC DNA]</scope>
    <source>
        <strain evidence="1">MESINF1</strain>
    </source>
</reference>
<accession>A0A7Z7LCV9</accession>
<dbReference type="AlphaFoldDB" id="A0A7Z7LCV9"/>
<dbReference type="RefSeq" id="WP_169698018.1">
    <property type="nucleotide sequence ID" value="NZ_LS974202.1"/>
</dbReference>
<sequence length="413" mass="45689">MRKFILSLLFMTLSIALFGQLGLRTITPEATQTTPAVSPLETLTLKTVDPLLQSFRDGWKEPEDPTWTSFLIGDRELKLPQHFSISTQKYGVNYDVRIFDSEGRLFGWLFYYQLESYDLQELLNTVVSSVYGDKATGEKSYEEKKSFDNGLAAYLASLKITGQPVDFPSVIVYSPKESLDVTSAGPVAIFFFEPSNFAGPALDMAKSWIAGAVGSFVYQTETIVEPVITPEIIEPPVVEVTVPDDPFIRIIASLLAGEDVEIENIDSWKDVEGEYFGFAMPPEFSVEFLMGDGFEVADLGIGGMILAKFMVGEFYESTATAEILGEIVDAYLGAFGRYNIAANHAIKIEGESSINLYTLDFSGQLCWVALFSESPNPETFGPGEFFVFLGLVDPTMKNQLAEYYAGMLATLNF</sequence>
<dbReference type="KEGG" id="minf:MESINF_0110"/>
<dbReference type="Proteomes" id="UP000250796">
    <property type="component" value="Chromosome MESINF"/>
</dbReference>
<protein>
    <submittedName>
        <fullName evidence="1">Uncharacterized protein</fullName>
    </submittedName>
</protein>
<evidence type="ECO:0000313" key="2">
    <source>
        <dbReference type="Proteomes" id="UP000250796"/>
    </source>
</evidence>
<keyword evidence="2" id="KW-1185">Reference proteome</keyword>
<gene>
    <name evidence="1" type="ORF">MESINF_0110</name>
</gene>
<name>A0A7Z7LCV9_9BACT</name>
<evidence type="ECO:0000313" key="1">
    <source>
        <dbReference type="EMBL" id="SSC11559.1"/>
    </source>
</evidence>
<proteinExistence type="predicted"/>
<organism evidence="1 2">
    <name type="scientific">Mesotoga infera</name>
    <dbReference type="NCBI Taxonomy" id="1236046"/>
    <lineage>
        <taxon>Bacteria</taxon>
        <taxon>Thermotogati</taxon>
        <taxon>Thermotogota</taxon>
        <taxon>Thermotogae</taxon>
        <taxon>Kosmotogales</taxon>
        <taxon>Kosmotogaceae</taxon>
        <taxon>Mesotoga</taxon>
    </lineage>
</organism>
<dbReference type="EMBL" id="LS974202">
    <property type="protein sequence ID" value="SSC11559.1"/>
    <property type="molecule type" value="Genomic_DNA"/>
</dbReference>